<organism evidence="1 2">
    <name type="scientific">Myroides odoratus</name>
    <name type="common">Flavobacterium odoratum</name>
    <dbReference type="NCBI Taxonomy" id="256"/>
    <lineage>
        <taxon>Bacteria</taxon>
        <taxon>Pseudomonadati</taxon>
        <taxon>Bacteroidota</taxon>
        <taxon>Flavobacteriia</taxon>
        <taxon>Flavobacteriales</taxon>
        <taxon>Flavobacteriaceae</taxon>
        <taxon>Myroides</taxon>
    </lineage>
</organism>
<dbReference type="OrthoDB" id="1191002at2"/>
<evidence type="ECO:0000313" key="2">
    <source>
        <dbReference type="Proteomes" id="UP000596202"/>
    </source>
</evidence>
<evidence type="ECO:0000313" key="1">
    <source>
        <dbReference type="EMBL" id="QQU00267.1"/>
    </source>
</evidence>
<dbReference type="PROSITE" id="PS51257">
    <property type="entry name" value="PROKAR_LIPOPROTEIN"/>
    <property type="match status" value="1"/>
</dbReference>
<dbReference type="GeneID" id="93526083"/>
<reference evidence="1 2" key="1">
    <citation type="submission" date="2021-01" db="EMBL/GenBank/DDBJ databases">
        <title>FDA dAtabase for Regulatory Grade micrObial Sequences (FDA-ARGOS): Supporting development and validation of Infectious Disease Dx tests.</title>
        <authorList>
            <person name="Sproer C."/>
            <person name="Gronow S."/>
            <person name="Severitt S."/>
            <person name="Schroder I."/>
            <person name="Tallon L."/>
            <person name="Sadzewicz L."/>
            <person name="Zhao X."/>
            <person name="Boylan J."/>
            <person name="Ott S."/>
            <person name="Bowen H."/>
            <person name="Vavikolanu K."/>
            <person name="Mehta A."/>
            <person name="Aluvathingal J."/>
            <person name="Nadendla S."/>
            <person name="Lowell S."/>
            <person name="Myers T."/>
            <person name="Yan Y."/>
            <person name="Sichtig H."/>
        </authorList>
    </citation>
    <scope>NUCLEOTIDE SEQUENCE [LARGE SCALE GENOMIC DNA]</scope>
    <source>
        <strain evidence="1 2">FDAARGOS_1131</strain>
    </source>
</reference>
<proteinExistence type="predicted"/>
<name>A0A9Q6Z773_MYROD</name>
<accession>A0A9Q6Z773</accession>
<dbReference type="Proteomes" id="UP000596202">
    <property type="component" value="Chromosome"/>
</dbReference>
<dbReference type="EMBL" id="CP068108">
    <property type="protein sequence ID" value="QQU00267.1"/>
    <property type="molecule type" value="Genomic_DNA"/>
</dbReference>
<sequence>MKSSWIIFFFPVVFTSCQWMSAQLPNEQELLEEELNKIDWTKVDTYPSVASCDSIFDETARKTCFFDYITAALEENLRVDTLRGTFATLDTLKVLVTIQADAQVSLSLYQLNDSLKQQLKSVDSLLVEKSKKFHELSPATKRGVPVTSQFILPLVLHKQ</sequence>
<gene>
    <name evidence="1" type="ORF">I6I88_00385</name>
</gene>
<dbReference type="RefSeq" id="WP_002989450.1">
    <property type="nucleotide sequence ID" value="NZ_CP068108.1"/>
</dbReference>
<dbReference type="AlphaFoldDB" id="A0A9Q6Z773"/>
<protein>
    <submittedName>
        <fullName evidence="1">Uncharacterized protein</fullName>
    </submittedName>
</protein>